<evidence type="ECO:0000256" key="5">
    <source>
        <dbReference type="SAM" id="Phobius"/>
    </source>
</evidence>
<dbReference type="EMBL" id="JBHUIY010000031">
    <property type="protein sequence ID" value="MFD2234939.1"/>
    <property type="molecule type" value="Genomic_DNA"/>
</dbReference>
<evidence type="ECO:0000256" key="2">
    <source>
        <dbReference type="ARBA" id="ARBA00022692"/>
    </source>
</evidence>
<dbReference type="RefSeq" id="WP_377317647.1">
    <property type="nucleotide sequence ID" value="NZ_JBHUIY010000031.1"/>
</dbReference>
<dbReference type="InterPro" id="IPR038665">
    <property type="entry name" value="Voltage-dep_anion_channel_sf"/>
</dbReference>
<dbReference type="PANTHER" id="PTHR37955">
    <property type="entry name" value="TELLURITE RESISTANCE PROTEIN TEHA"/>
    <property type="match status" value="1"/>
</dbReference>
<dbReference type="Proteomes" id="UP001597296">
    <property type="component" value="Unassembled WGS sequence"/>
</dbReference>
<organism evidence="6 7">
    <name type="scientific">Phaeospirillum tilakii</name>
    <dbReference type="NCBI Taxonomy" id="741673"/>
    <lineage>
        <taxon>Bacteria</taxon>
        <taxon>Pseudomonadati</taxon>
        <taxon>Pseudomonadota</taxon>
        <taxon>Alphaproteobacteria</taxon>
        <taxon>Rhodospirillales</taxon>
        <taxon>Rhodospirillaceae</taxon>
        <taxon>Phaeospirillum</taxon>
    </lineage>
</organism>
<accession>A0ABW5CCI0</accession>
<dbReference type="InterPro" id="IPR004695">
    <property type="entry name" value="SLAC1/Mae1/Ssu1/TehA"/>
</dbReference>
<feature type="transmembrane region" description="Helical" evidence="5">
    <location>
        <begin position="144"/>
        <end position="164"/>
    </location>
</feature>
<name>A0ABW5CCI0_9PROT</name>
<feature type="transmembrane region" description="Helical" evidence="5">
    <location>
        <begin position="287"/>
        <end position="305"/>
    </location>
</feature>
<dbReference type="Gene3D" id="1.50.10.150">
    <property type="entry name" value="Voltage-dependent anion channel"/>
    <property type="match status" value="1"/>
</dbReference>
<feature type="transmembrane region" description="Helical" evidence="5">
    <location>
        <begin position="170"/>
        <end position="189"/>
    </location>
</feature>
<proteinExistence type="predicted"/>
<feature type="transmembrane region" description="Helical" evidence="5">
    <location>
        <begin position="12"/>
        <end position="31"/>
    </location>
</feature>
<evidence type="ECO:0000256" key="3">
    <source>
        <dbReference type="ARBA" id="ARBA00022989"/>
    </source>
</evidence>
<keyword evidence="3 5" id="KW-1133">Transmembrane helix</keyword>
<dbReference type="CDD" id="cd09323">
    <property type="entry name" value="TDT_SLAC1_like"/>
    <property type="match status" value="1"/>
</dbReference>
<gene>
    <name evidence="6" type="ORF">ACFSNB_14085</name>
</gene>
<comment type="subcellular location">
    <subcellularLocation>
        <location evidence="1">Membrane</location>
        <topology evidence="1">Multi-pass membrane protein</topology>
    </subcellularLocation>
</comment>
<feature type="transmembrane region" description="Helical" evidence="5">
    <location>
        <begin position="110"/>
        <end position="132"/>
    </location>
</feature>
<feature type="transmembrane region" description="Helical" evidence="5">
    <location>
        <begin position="86"/>
        <end position="104"/>
    </location>
</feature>
<evidence type="ECO:0000256" key="1">
    <source>
        <dbReference type="ARBA" id="ARBA00004141"/>
    </source>
</evidence>
<comment type="caution">
    <text evidence="6">The sequence shown here is derived from an EMBL/GenBank/DDBJ whole genome shotgun (WGS) entry which is preliminary data.</text>
</comment>
<feature type="transmembrane region" description="Helical" evidence="5">
    <location>
        <begin position="201"/>
        <end position="221"/>
    </location>
</feature>
<keyword evidence="4 5" id="KW-0472">Membrane</keyword>
<feature type="transmembrane region" description="Helical" evidence="5">
    <location>
        <begin position="261"/>
        <end position="281"/>
    </location>
</feature>
<dbReference type="PANTHER" id="PTHR37955:SF1">
    <property type="entry name" value="DEP DOMAIN-CONTAINING PROTEIN"/>
    <property type="match status" value="1"/>
</dbReference>
<keyword evidence="7" id="KW-1185">Reference proteome</keyword>
<sequence>MTTAAPPARLGAFPVSFFSMVMGLSGLTIVAHRAATGLGGGAVVGQALFGLTLALFLLLAGLYLAKMVRHFDAVAAEWRHPVRISFFPTITIGLILLGTAAQPVDPLLARLLWSAGAGGHLVMTLAVMRSWIGYTHYDITHFNPAWFIPVVGNILVPIAGIHLAPADLSWFFFAIGLLFWLVLMTIAFYRLIFHPPLPGKLVPTLFILLAPPSAGFLAWVAINDGAIDPFARLLYFGALFLFLLLLTQLPTFTRQRFTLSWWAYSFPLAAFAAATLTMGSLHETYRLAGLGLAAVLAVLIAGLTLRTLVAVTRGEICQPES</sequence>
<feature type="transmembrane region" description="Helical" evidence="5">
    <location>
        <begin position="43"/>
        <end position="65"/>
    </location>
</feature>
<keyword evidence="2 5" id="KW-0812">Transmembrane</keyword>
<evidence type="ECO:0000256" key="4">
    <source>
        <dbReference type="ARBA" id="ARBA00023136"/>
    </source>
</evidence>
<protein>
    <submittedName>
        <fullName evidence="6">SLAC1 anion channel family protein</fullName>
    </submittedName>
</protein>
<dbReference type="InterPro" id="IPR052951">
    <property type="entry name" value="Tellurite_res_ion_channel"/>
</dbReference>
<evidence type="ECO:0000313" key="7">
    <source>
        <dbReference type="Proteomes" id="UP001597296"/>
    </source>
</evidence>
<dbReference type="Pfam" id="PF03595">
    <property type="entry name" value="SLAC1"/>
    <property type="match status" value="1"/>
</dbReference>
<reference evidence="7" key="1">
    <citation type="journal article" date="2019" name="Int. J. Syst. Evol. Microbiol.">
        <title>The Global Catalogue of Microorganisms (GCM) 10K type strain sequencing project: providing services to taxonomists for standard genome sequencing and annotation.</title>
        <authorList>
            <consortium name="The Broad Institute Genomics Platform"/>
            <consortium name="The Broad Institute Genome Sequencing Center for Infectious Disease"/>
            <person name="Wu L."/>
            <person name="Ma J."/>
        </authorList>
    </citation>
    <scope>NUCLEOTIDE SEQUENCE [LARGE SCALE GENOMIC DNA]</scope>
    <source>
        <strain evidence="7">KCTC 15012</strain>
    </source>
</reference>
<evidence type="ECO:0000313" key="6">
    <source>
        <dbReference type="EMBL" id="MFD2234939.1"/>
    </source>
</evidence>
<feature type="transmembrane region" description="Helical" evidence="5">
    <location>
        <begin position="233"/>
        <end position="249"/>
    </location>
</feature>